<dbReference type="PIRSF" id="PIRSF019587">
    <property type="entry name" value="PGPase"/>
    <property type="match status" value="1"/>
</dbReference>
<organism evidence="2 3">
    <name type="scientific">Limosilactobacillus ingluviei DSM 15946</name>
    <dbReference type="NCBI Taxonomy" id="1423760"/>
    <lineage>
        <taxon>Bacteria</taxon>
        <taxon>Bacillati</taxon>
        <taxon>Bacillota</taxon>
        <taxon>Bacilli</taxon>
        <taxon>Lactobacillales</taxon>
        <taxon>Lactobacillaceae</taxon>
        <taxon>Limosilactobacillus</taxon>
    </lineage>
</organism>
<dbReference type="PATRIC" id="fig|1423760.3.peg.1207"/>
<gene>
    <name evidence="2" type="ORF">FC43_GL001141</name>
</gene>
<protein>
    <recommendedName>
        <fullName evidence="1">YutG/PgpA domain-containing protein</fullName>
    </recommendedName>
</protein>
<comment type="caution">
    <text evidence="2">The sequence shown here is derived from an EMBL/GenBank/DDBJ whole genome shotgun (WGS) entry which is preliminary data.</text>
</comment>
<feature type="domain" description="YutG/PgpA" evidence="1">
    <location>
        <begin position="26"/>
        <end position="135"/>
    </location>
</feature>
<dbReference type="Proteomes" id="UP000050816">
    <property type="component" value="Unassembled WGS sequence"/>
</dbReference>
<accession>A0A0R1UE46</accession>
<name>A0A0R1UE46_9LACO</name>
<evidence type="ECO:0000259" key="1">
    <source>
        <dbReference type="Pfam" id="PF04608"/>
    </source>
</evidence>
<evidence type="ECO:0000313" key="2">
    <source>
        <dbReference type="EMBL" id="KRL91718.1"/>
    </source>
</evidence>
<evidence type="ECO:0000313" key="3">
    <source>
        <dbReference type="Proteomes" id="UP000050816"/>
    </source>
</evidence>
<dbReference type="InterPro" id="IPR007686">
    <property type="entry name" value="YutG/PgpA"/>
</dbReference>
<dbReference type="InterPro" id="IPR026038">
    <property type="entry name" value="Put_PGPase"/>
</dbReference>
<dbReference type="GO" id="GO:0008962">
    <property type="term" value="F:phosphatidylglycerophosphatase activity"/>
    <property type="evidence" value="ECO:0007669"/>
    <property type="project" value="InterPro"/>
</dbReference>
<dbReference type="AlphaFoldDB" id="A0A0R1UE46"/>
<dbReference type="Gene3D" id="1.10.3760.10">
    <property type="entry name" value="PgpA-like"/>
    <property type="match status" value="1"/>
</dbReference>
<dbReference type="InterPro" id="IPR036681">
    <property type="entry name" value="PgpA-like_sf"/>
</dbReference>
<dbReference type="EMBL" id="AZFK01000018">
    <property type="protein sequence ID" value="KRL91718.1"/>
    <property type="molecule type" value="Genomic_DNA"/>
</dbReference>
<dbReference type="SUPFAM" id="SSF101307">
    <property type="entry name" value="YutG-like"/>
    <property type="match status" value="1"/>
</dbReference>
<dbReference type="Pfam" id="PF04608">
    <property type="entry name" value="PgpA"/>
    <property type="match status" value="1"/>
</dbReference>
<reference evidence="2 3" key="1">
    <citation type="journal article" date="2015" name="Genome Announc.">
        <title>Expanding the biotechnology potential of lactobacilli through comparative genomics of 213 strains and associated genera.</title>
        <authorList>
            <person name="Sun Z."/>
            <person name="Harris H.M."/>
            <person name="McCann A."/>
            <person name="Guo C."/>
            <person name="Argimon S."/>
            <person name="Zhang W."/>
            <person name="Yang X."/>
            <person name="Jeffery I.B."/>
            <person name="Cooney J.C."/>
            <person name="Kagawa T.F."/>
            <person name="Liu W."/>
            <person name="Song Y."/>
            <person name="Salvetti E."/>
            <person name="Wrobel A."/>
            <person name="Rasinkangas P."/>
            <person name="Parkhill J."/>
            <person name="Rea M.C."/>
            <person name="O'Sullivan O."/>
            <person name="Ritari J."/>
            <person name="Douillard F.P."/>
            <person name="Paul Ross R."/>
            <person name="Yang R."/>
            <person name="Briner A.E."/>
            <person name="Felis G.E."/>
            <person name="de Vos W.M."/>
            <person name="Barrangou R."/>
            <person name="Klaenhammer T.R."/>
            <person name="Caufield P.W."/>
            <person name="Cui Y."/>
            <person name="Zhang H."/>
            <person name="O'Toole P.W."/>
        </authorList>
    </citation>
    <scope>NUCLEOTIDE SEQUENCE [LARGE SCALE GENOMIC DNA]</scope>
    <source>
        <strain evidence="2 3">DSM 15946</strain>
    </source>
</reference>
<sequence length="146" mass="15683">MKDIAMAAWKGQQRFNKDLEFINAAVALNAVLDKREALNSCAIALALDEVAGKGLLPQPLQYIVENDLPQYGVDEVLALHGMAGIYGTVALMQTGYLDLNKSGVTKKLDEDVANVNTHIDDVVSALIAMTEAKLMHDNVSDLGDVG</sequence>
<proteinExistence type="predicted"/>
<dbReference type="GO" id="GO:0006629">
    <property type="term" value="P:lipid metabolic process"/>
    <property type="evidence" value="ECO:0007669"/>
    <property type="project" value="InterPro"/>
</dbReference>